<evidence type="ECO:0000313" key="2">
    <source>
        <dbReference type="Proteomes" id="UP000800092"/>
    </source>
</evidence>
<reference evidence="1" key="1">
    <citation type="journal article" date="2020" name="Stud. Mycol.">
        <title>101 Dothideomycetes genomes: a test case for predicting lifestyles and emergence of pathogens.</title>
        <authorList>
            <person name="Haridas S."/>
            <person name="Albert R."/>
            <person name="Binder M."/>
            <person name="Bloem J."/>
            <person name="Labutti K."/>
            <person name="Salamov A."/>
            <person name="Andreopoulos B."/>
            <person name="Baker S."/>
            <person name="Barry K."/>
            <person name="Bills G."/>
            <person name="Bluhm B."/>
            <person name="Cannon C."/>
            <person name="Castanera R."/>
            <person name="Culley D."/>
            <person name="Daum C."/>
            <person name="Ezra D."/>
            <person name="Gonzalez J."/>
            <person name="Henrissat B."/>
            <person name="Kuo A."/>
            <person name="Liang C."/>
            <person name="Lipzen A."/>
            <person name="Lutzoni F."/>
            <person name="Magnuson J."/>
            <person name="Mondo S."/>
            <person name="Nolan M."/>
            <person name="Ohm R."/>
            <person name="Pangilinan J."/>
            <person name="Park H.-J."/>
            <person name="Ramirez L."/>
            <person name="Alfaro M."/>
            <person name="Sun H."/>
            <person name="Tritt A."/>
            <person name="Yoshinaga Y."/>
            <person name="Zwiers L.-H."/>
            <person name="Turgeon B."/>
            <person name="Goodwin S."/>
            <person name="Spatafora J."/>
            <person name="Crous P."/>
            <person name="Grigoriev I."/>
        </authorList>
    </citation>
    <scope>NUCLEOTIDE SEQUENCE</scope>
    <source>
        <strain evidence="1">Tuck. ex Michener</strain>
    </source>
</reference>
<dbReference type="Proteomes" id="UP000800092">
    <property type="component" value="Unassembled WGS sequence"/>
</dbReference>
<name>A0A6A6GUZ9_VIRVR</name>
<protein>
    <submittedName>
        <fullName evidence="1">Uncharacterized protein</fullName>
    </submittedName>
</protein>
<gene>
    <name evidence="1" type="ORF">EV356DRAFT_537227</name>
</gene>
<sequence length="181" mass="20941">MSHSEDVCNHCRACARRSDWDFLREFFVREENFNGYARGLESKIAAELLNNLYLTEQNAKLHHDMNQLVAKNVGFVAETRQLRTNLHSAHSDAMFERQRREELEAQLEHAHTTTERVGTMLSRVIGVEEQDGVLDVSQLILENESLRQQLLKSICEDCQGRKKYQILRRISSAPELSQISN</sequence>
<proteinExistence type="predicted"/>
<dbReference type="AlphaFoldDB" id="A0A6A6GUZ9"/>
<dbReference type="EMBL" id="ML991863">
    <property type="protein sequence ID" value="KAF2229451.1"/>
    <property type="molecule type" value="Genomic_DNA"/>
</dbReference>
<keyword evidence="2" id="KW-1185">Reference proteome</keyword>
<accession>A0A6A6GUZ9</accession>
<organism evidence="1 2">
    <name type="scientific">Viridothelium virens</name>
    <name type="common">Speckled blister lichen</name>
    <name type="synonym">Trypethelium virens</name>
    <dbReference type="NCBI Taxonomy" id="1048519"/>
    <lineage>
        <taxon>Eukaryota</taxon>
        <taxon>Fungi</taxon>
        <taxon>Dikarya</taxon>
        <taxon>Ascomycota</taxon>
        <taxon>Pezizomycotina</taxon>
        <taxon>Dothideomycetes</taxon>
        <taxon>Dothideomycetes incertae sedis</taxon>
        <taxon>Trypetheliales</taxon>
        <taxon>Trypetheliaceae</taxon>
        <taxon>Viridothelium</taxon>
    </lineage>
</organism>
<dbReference type="OrthoDB" id="10542095at2759"/>
<evidence type="ECO:0000313" key="1">
    <source>
        <dbReference type="EMBL" id="KAF2229451.1"/>
    </source>
</evidence>